<reference evidence="4" key="1">
    <citation type="journal article" date="2017" name="Genome Biol.">
        <title>Comparative genomics reveals high biological diversity and specific adaptations in the industrially and medically important fungal genus Aspergillus.</title>
        <authorList>
            <person name="de Vries R.P."/>
            <person name="Riley R."/>
            <person name="Wiebenga A."/>
            <person name="Aguilar-Osorio G."/>
            <person name="Amillis S."/>
            <person name="Uchima C.A."/>
            <person name="Anderluh G."/>
            <person name="Asadollahi M."/>
            <person name="Askin M."/>
            <person name="Barry K."/>
            <person name="Battaglia E."/>
            <person name="Bayram O."/>
            <person name="Benocci T."/>
            <person name="Braus-Stromeyer S.A."/>
            <person name="Caldana C."/>
            <person name="Canovas D."/>
            <person name="Cerqueira G.C."/>
            <person name="Chen F."/>
            <person name="Chen W."/>
            <person name="Choi C."/>
            <person name="Clum A."/>
            <person name="Dos Santos R.A."/>
            <person name="Damasio A.R."/>
            <person name="Diallinas G."/>
            <person name="Emri T."/>
            <person name="Fekete E."/>
            <person name="Flipphi M."/>
            <person name="Freyberg S."/>
            <person name="Gallo A."/>
            <person name="Gournas C."/>
            <person name="Habgood R."/>
            <person name="Hainaut M."/>
            <person name="Harispe M.L."/>
            <person name="Henrissat B."/>
            <person name="Hilden K.S."/>
            <person name="Hope R."/>
            <person name="Hossain A."/>
            <person name="Karabika E."/>
            <person name="Karaffa L."/>
            <person name="Karanyi Z."/>
            <person name="Krasevec N."/>
            <person name="Kuo A."/>
            <person name="Kusch H."/>
            <person name="LaButti K."/>
            <person name="Lagendijk E.L."/>
            <person name="Lapidus A."/>
            <person name="Levasseur A."/>
            <person name="Lindquist E."/>
            <person name="Lipzen A."/>
            <person name="Logrieco A.F."/>
            <person name="MacCabe A."/>
            <person name="Maekelae M.R."/>
            <person name="Malavazi I."/>
            <person name="Melin P."/>
            <person name="Meyer V."/>
            <person name="Mielnichuk N."/>
            <person name="Miskei M."/>
            <person name="Molnar A.P."/>
            <person name="Mule G."/>
            <person name="Ngan C.Y."/>
            <person name="Orejas M."/>
            <person name="Orosz E."/>
            <person name="Ouedraogo J.P."/>
            <person name="Overkamp K.M."/>
            <person name="Park H.-S."/>
            <person name="Perrone G."/>
            <person name="Piumi F."/>
            <person name="Punt P.J."/>
            <person name="Ram A.F."/>
            <person name="Ramon A."/>
            <person name="Rauscher S."/>
            <person name="Record E."/>
            <person name="Riano-Pachon D.M."/>
            <person name="Robert V."/>
            <person name="Roehrig J."/>
            <person name="Ruller R."/>
            <person name="Salamov A."/>
            <person name="Salih N.S."/>
            <person name="Samson R.A."/>
            <person name="Sandor E."/>
            <person name="Sanguinetti M."/>
            <person name="Schuetze T."/>
            <person name="Sepcic K."/>
            <person name="Shelest E."/>
            <person name="Sherlock G."/>
            <person name="Sophianopoulou V."/>
            <person name="Squina F.M."/>
            <person name="Sun H."/>
            <person name="Susca A."/>
            <person name="Todd R.B."/>
            <person name="Tsang A."/>
            <person name="Unkles S.E."/>
            <person name="van de Wiele N."/>
            <person name="van Rossen-Uffink D."/>
            <person name="Oliveira J.V."/>
            <person name="Vesth T.C."/>
            <person name="Visser J."/>
            <person name="Yu J.-H."/>
            <person name="Zhou M."/>
            <person name="Andersen M.R."/>
            <person name="Archer D.B."/>
            <person name="Baker S.E."/>
            <person name="Benoit I."/>
            <person name="Brakhage A.A."/>
            <person name="Braus G.H."/>
            <person name="Fischer R."/>
            <person name="Frisvad J.C."/>
            <person name="Goldman G.H."/>
            <person name="Houbraken J."/>
            <person name="Oakley B."/>
            <person name="Pocsi I."/>
            <person name="Scazzocchio C."/>
            <person name="Seiboth B."/>
            <person name="vanKuyk P.A."/>
            <person name="Wortman J."/>
            <person name="Dyer P.S."/>
            <person name="Grigoriev I.V."/>
        </authorList>
    </citation>
    <scope>NUCLEOTIDE SEQUENCE [LARGE SCALE GENOMIC DNA]</scope>
    <source>
        <strain evidence="4">DTO 134E9</strain>
    </source>
</reference>
<dbReference type="SUPFAM" id="SSF55205">
    <property type="entry name" value="EPT/RTPC-like"/>
    <property type="match status" value="1"/>
</dbReference>
<dbReference type="GO" id="GO:0006396">
    <property type="term" value="P:RNA processing"/>
    <property type="evidence" value="ECO:0007669"/>
    <property type="project" value="InterPro"/>
</dbReference>
<dbReference type="VEuPathDB" id="FungiDB:ASPWEDRAFT_101081"/>
<evidence type="ECO:0000313" key="4">
    <source>
        <dbReference type="Proteomes" id="UP000184383"/>
    </source>
</evidence>
<dbReference type="Gene3D" id="3.65.10.20">
    <property type="entry name" value="RNA 3'-terminal phosphate cyclase domain"/>
    <property type="match status" value="2"/>
</dbReference>
<evidence type="ECO:0000256" key="1">
    <source>
        <dbReference type="SAM" id="MobiDB-lite"/>
    </source>
</evidence>
<keyword evidence="4" id="KW-1185">Reference proteome</keyword>
<dbReference type="FunFam" id="3.65.10.20:FF:000013">
    <property type="entry name" value="TatD related DNase"/>
    <property type="match status" value="1"/>
</dbReference>
<dbReference type="GeneID" id="63743205"/>
<dbReference type="EMBL" id="KV878209">
    <property type="protein sequence ID" value="OJJ41519.1"/>
    <property type="molecule type" value="Genomic_DNA"/>
</dbReference>
<name>A0A1L9S303_ASPWE</name>
<dbReference type="AlphaFoldDB" id="A0A1L9S303"/>
<dbReference type="PANTHER" id="PTHR11096:SF0">
    <property type="entry name" value="RNA 3'-TERMINAL PHOSPHATE CYCLASE"/>
    <property type="match status" value="1"/>
</dbReference>
<feature type="compositionally biased region" description="Polar residues" evidence="1">
    <location>
        <begin position="249"/>
        <end position="260"/>
    </location>
</feature>
<dbReference type="InterPro" id="IPR013792">
    <property type="entry name" value="RNA3'P_cycl/enolpyr_Trfase_a/b"/>
</dbReference>
<organism evidence="3 4">
    <name type="scientific">Aspergillus wentii DTO 134E9</name>
    <dbReference type="NCBI Taxonomy" id="1073089"/>
    <lineage>
        <taxon>Eukaryota</taxon>
        <taxon>Fungi</taxon>
        <taxon>Dikarya</taxon>
        <taxon>Ascomycota</taxon>
        <taxon>Pezizomycotina</taxon>
        <taxon>Eurotiomycetes</taxon>
        <taxon>Eurotiomycetidae</taxon>
        <taxon>Eurotiales</taxon>
        <taxon>Aspergillaceae</taxon>
        <taxon>Aspergillus</taxon>
        <taxon>Aspergillus subgen. Cremei</taxon>
    </lineage>
</organism>
<dbReference type="InterPro" id="IPR023797">
    <property type="entry name" value="RNA3'_phos_cyclase_dom"/>
</dbReference>
<dbReference type="OrthoDB" id="25029at2759"/>
<proteinExistence type="predicted"/>
<dbReference type="GO" id="GO:0005634">
    <property type="term" value="C:nucleus"/>
    <property type="evidence" value="ECO:0007669"/>
    <property type="project" value="TreeGrafter"/>
</dbReference>
<protein>
    <recommendedName>
        <fullName evidence="2">RNA 3'-terminal phosphate cyclase domain-containing protein</fullName>
    </recommendedName>
</protein>
<accession>A0A1L9S303</accession>
<dbReference type="GO" id="GO:0003963">
    <property type="term" value="F:RNA-3'-phosphate cyclase activity"/>
    <property type="evidence" value="ECO:0007669"/>
    <property type="project" value="TreeGrafter"/>
</dbReference>
<evidence type="ECO:0000313" key="3">
    <source>
        <dbReference type="EMBL" id="OJJ41519.1"/>
    </source>
</evidence>
<feature type="compositionally biased region" description="Polar residues" evidence="1">
    <location>
        <begin position="225"/>
        <end position="234"/>
    </location>
</feature>
<dbReference type="Proteomes" id="UP000184383">
    <property type="component" value="Unassembled WGS sequence"/>
</dbReference>
<evidence type="ECO:0000259" key="2">
    <source>
        <dbReference type="Pfam" id="PF01137"/>
    </source>
</evidence>
<dbReference type="RefSeq" id="XP_040695195.1">
    <property type="nucleotide sequence ID" value="XM_040827357.1"/>
</dbReference>
<feature type="region of interest" description="Disordered" evidence="1">
    <location>
        <begin position="225"/>
        <end position="260"/>
    </location>
</feature>
<dbReference type="STRING" id="1073089.A0A1L9S303"/>
<dbReference type="Pfam" id="PF01137">
    <property type="entry name" value="RTC"/>
    <property type="match status" value="1"/>
</dbReference>
<dbReference type="InterPro" id="IPR000228">
    <property type="entry name" value="RNA3'_term_phos_cyc"/>
</dbReference>
<dbReference type="PANTHER" id="PTHR11096">
    <property type="entry name" value="RNA 3' TERMINAL PHOSPHATE CYCLASE"/>
    <property type="match status" value="1"/>
</dbReference>
<sequence>MAIHLNGQTLEGGGQLVRIALALSSITKTSISITQIRNKRHGKKGLKASHLAAVHFLSDLTGSTVSGAQVGSSELVFTPPSSESRSVSPSPLQAEYNIRLDTAGAVFLIFQAVYPYLLHAGREKIRLNLTGGTNVAFAPSYDYIAQVLSPNLVRLGLPGLEMEVKRRGWSRGRTELGMVTMVVNPLASDGDEAVFPTIDMGRFERGEITQIDVTILAPDDALDITSASKHSSSQKNKKRKPREEPAKKTSTARQYLASETASTLREKLASIPSSSFPEDKKVPITLHTSERTYSQAHMYVMVVGHTSTGFRIGQDALLGSFPMDKTGRNKSTELESNIQQLAKCAVDRFIKEIYDPNMDDASTKTRPCVDEHMRDQLVIFEALGRLSNKDDQDQNQTKEDERYWSLHTQTAQWVCKQILQSEVA</sequence>
<gene>
    <name evidence="3" type="ORF">ASPWEDRAFT_101081</name>
</gene>
<feature type="domain" description="RNA 3'-terminal phosphate cyclase" evidence="2">
    <location>
        <begin position="10"/>
        <end position="422"/>
    </location>
</feature>
<dbReference type="InterPro" id="IPR037136">
    <property type="entry name" value="RNA3'_phos_cyclase_dom_sf"/>
</dbReference>